<comment type="function">
    <text evidence="7">Functions as a peptidoglycan terminase that cleaves nascent peptidoglycan strands endolytically to terminate their elongation.</text>
</comment>
<keyword evidence="9" id="KW-1185">Reference proteome</keyword>
<evidence type="ECO:0000256" key="3">
    <source>
        <dbReference type="ARBA" id="ARBA00022989"/>
    </source>
</evidence>
<proteinExistence type="inferred from homology"/>
<feature type="site" description="Important for catalytic activity" evidence="7">
    <location>
        <position position="209"/>
    </location>
</feature>
<dbReference type="HAMAP" id="MF_02065">
    <property type="entry name" value="MltG"/>
    <property type="match status" value="1"/>
</dbReference>
<keyword evidence="5 7" id="KW-0456">Lyase</keyword>
<evidence type="ECO:0000256" key="1">
    <source>
        <dbReference type="ARBA" id="ARBA00022475"/>
    </source>
</evidence>
<dbReference type="AlphaFoldDB" id="A0A388TJZ0"/>
<evidence type="ECO:0000256" key="6">
    <source>
        <dbReference type="ARBA" id="ARBA00023316"/>
    </source>
</evidence>
<dbReference type="GO" id="GO:0071555">
    <property type="term" value="P:cell wall organization"/>
    <property type="evidence" value="ECO:0007669"/>
    <property type="project" value="UniProtKB-KW"/>
</dbReference>
<dbReference type="Proteomes" id="UP000275925">
    <property type="component" value="Unassembled WGS sequence"/>
</dbReference>
<dbReference type="EC" id="4.2.2.29" evidence="7"/>
<name>A0A388TJZ0_9BACT</name>
<evidence type="ECO:0000256" key="2">
    <source>
        <dbReference type="ARBA" id="ARBA00022692"/>
    </source>
</evidence>
<sequence length="329" mass="37555">MLWSAIFLGVADSFSRAEFKVAIPRHAATQDVLTALQVNKIVRNPWSLKLAVRLGGYDKKIHAGEYLLSPSMSLKRIFETLSEQRGLSLTSSKQVVIPEGYSLQEIVEVMDRAGVVSQKTFADYFARYDPQVWRERYSFLQDNKLTGEFFFEGYLYPDTYIFAEDTTPEAALDFMLGRFEKKIYPRLREAVGAYNLHELLTLASIVEKEAVFKAEMPLIAGVYYNRLRIRMHLGSCPTIKYALGNPRKKEVLYRDLEIKSPYNTYKNYDLPPSPICSPGLNAIDAVVDTPKTTYLYFFAKGDGTSVFSNTYEEHLRKQGANPSFLYNSN</sequence>
<dbReference type="Gene3D" id="3.30.160.60">
    <property type="entry name" value="Classic Zinc Finger"/>
    <property type="match status" value="1"/>
</dbReference>
<evidence type="ECO:0000313" key="8">
    <source>
        <dbReference type="EMBL" id="GBR77114.1"/>
    </source>
</evidence>
<evidence type="ECO:0000256" key="7">
    <source>
        <dbReference type="HAMAP-Rule" id="MF_02065"/>
    </source>
</evidence>
<accession>A0A388TJZ0</accession>
<dbReference type="EMBL" id="BGZO01000108">
    <property type="protein sequence ID" value="GBR77114.1"/>
    <property type="molecule type" value="Genomic_DNA"/>
</dbReference>
<keyword evidence="1 7" id="KW-1003">Cell membrane</keyword>
<comment type="similarity">
    <text evidence="7">Belongs to the transglycosylase MltG family.</text>
</comment>
<dbReference type="CDD" id="cd08010">
    <property type="entry name" value="MltG_like"/>
    <property type="match status" value="1"/>
</dbReference>
<keyword evidence="4 7" id="KW-0472">Membrane</keyword>
<evidence type="ECO:0000256" key="4">
    <source>
        <dbReference type="ARBA" id="ARBA00023136"/>
    </source>
</evidence>
<gene>
    <name evidence="8" type="primary">yecG</name>
    <name evidence="7" type="synonym">mltG</name>
    <name evidence="8" type="ORF">NO2_1555</name>
</gene>
<keyword evidence="2 7" id="KW-0812">Transmembrane</keyword>
<evidence type="ECO:0000256" key="5">
    <source>
        <dbReference type="ARBA" id="ARBA00023239"/>
    </source>
</evidence>
<dbReference type="NCBIfam" id="TIGR00247">
    <property type="entry name" value="endolytic transglycosylase MltG"/>
    <property type="match status" value="1"/>
</dbReference>
<dbReference type="PANTHER" id="PTHR30518:SF2">
    <property type="entry name" value="ENDOLYTIC MUREIN TRANSGLYCOSYLASE"/>
    <property type="match status" value="1"/>
</dbReference>
<keyword evidence="6 7" id="KW-0961">Cell wall biogenesis/degradation</keyword>
<dbReference type="InterPro" id="IPR003770">
    <property type="entry name" value="MLTG-like"/>
</dbReference>
<dbReference type="PANTHER" id="PTHR30518">
    <property type="entry name" value="ENDOLYTIC MUREIN TRANSGLYCOSYLASE"/>
    <property type="match status" value="1"/>
</dbReference>
<dbReference type="Pfam" id="PF02618">
    <property type="entry name" value="YceG"/>
    <property type="match status" value="1"/>
</dbReference>
<organism evidence="8 9">
    <name type="scientific">Candidatus Termititenax persephonae</name>
    <dbReference type="NCBI Taxonomy" id="2218525"/>
    <lineage>
        <taxon>Bacteria</taxon>
        <taxon>Bacillati</taxon>
        <taxon>Candidatus Margulisiibacteriota</taxon>
        <taxon>Candidatus Termititenacia</taxon>
        <taxon>Candidatus Termititenacales</taxon>
        <taxon>Candidatus Termititenacaceae</taxon>
        <taxon>Candidatus Termititenax</taxon>
    </lineage>
</organism>
<comment type="caution">
    <text evidence="8">The sequence shown here is derived from an EMBL/GenBank/DDBJ whole genome shotgun (WGS) entry which is preliminary data.</text>
</comment>
<dbReference type="Gene3D" id="3.30.1490.480">
    <property type="entry name" value="Endolytic murein transglycosylase"/>
    <property type="match status" value="1"/>
</dbReference>
<evidence type="ECO:0000313" key="9">
    <source>
        <dbReference type="Proteomes" id="UP000275925"/>
    </source>
</evidence>
<keyword evidence="3 7" id="KW-1133">Transmembrane helix</keyword>
<comment type="catalytic activity">
    <reaction evidence="7">
        <text>a peptidoglycan chain = a peptidoglycan chain with N-acetyl-1,6-anhydromuramyl-[peptide] at the reducing end + a peptidoglycan chain with N-acetylglucosamine at the non-reducing end.</text>
        <dbReference type="EC" id="4.2.2.29"/>
    </reaction>
</comment>
<dbReference type="GO" id="GO:0008932">
    <property type="term" value="F:lytic endotransglycosylase activity"/>
    <property type="evidence" value="ECO:0007669"/>
    <property type="project" value="UniProtKB-UniRule"/>
</dbReference>
<reference evidence="8 9" key="1">
    <citation type="journal article" date="2019" name="ISME J.">
        <title>Genome analyses of uncultured TG2/ZB3 bacteria in 'Margulisbacteria' specifically attached to ectosymbiotic spirochetes of protists in the termite gut.</title>
        <authorList>
            <person name="Utami Y.D."/>
            <person name="Kuwahara H."/>
            <person name="Igai K."/>
            <person name="Murakami T."/>
            <person name="Sugaya K."/>
            <person name="Morikawa T."/>
            <person name="Nagura Y."/>
            <person name="Yuki M."/>
            <person name="Deevong P."/>
            <person name="Inoue T."/>
            <person name="Kihara K."/>
            <person name="Lo N."/>
            <person name="Yamada A."/>
            <person name="Ohkuma M."/>
            <person name="Hongoh Y."/>
        </authorList>
    </citation>
    <scope>NUCLEOTIDE SEQUENCE [LARGE SCALE GENOMIC DNA]</scope>
    <source>
        <strain evidence="8">NkOx7-02</strain>
    </source>
</reference>
<dbReference type="GO" id="GO:0005886">
    <property type="term" value="C:plasma membrane"/>
    <property type="evidence" value="ECO:0007669"/>
    <property type="project" value="UniProtKB-UniRule"/>
</dbReference>
<dbReference type="GO" id="GO:0009252">
    <property type="term" value="P:peptidoglycan biosynthetic process"/>
    <property type="evidence" value="ECO:0007669"/>
    <property type="project" value="UniProtKB-UniRule"/>
</dbReference>
<protein>
    <recommendedName>
        <fullName evidence="7">Endolytic murein transglycosylase</fullName>
        <ecNumber evidence="7">4.2.2.29</ecNumber>
    </recommendedName>
    <alternativeName>
        <fullName evidence="7">Peptidoglycan lytic transglycosylase</fullName>
    </alternativeName>
    <alternativeName>
        <fullName evidence="7">Peptidoglycan polymerization terminase</fullName>
    </alternativeName>
</protein>